<dbReference type="InterPro" id="IPR006576">
    <property type="entry name" value="BRK_domain"/>
</dbReference>
<evidence type="ECO:0000256" key="12">
    <source>
        <dbReference type="SAM" id="SignalP"/>
    </source>
</evidence>
<feature type="compositionally biased region" description="Basic and acidic residues" evidence="10">
    <location>
        <begin position="910"/>
        <end position="922"/>
    </location>
</feature>
<evidence type="ECO:0000259" key="13">
    <source>
        <dbReference type="PROSITE" id="PS50014"/>
    </source>
</evidence>
<dbReference type="PROSITE" id="PS50014">
    <property type="entry name" value="BROMODOMAIN_2"/>
    <property type="match status" value="1"/>
</dbReference>
<dbReference type="InterPro" id="IPR027417">
    <property type="entry name" value="P-loop_NTPase"/>
</dbReference>
<evidence type="ECO:0000256" key="7">
    <source>
        <dbReference type="ARBA" id="ARBA00023242"/>
    </source>
</evidence>
<dbReference type="GO" id="GO:0007156">
    <property type="term" value="P:homophilic cell adhesion via plasma membrane adhesion molecules"/>
    <property type="evidence" value="ECO:0007669"/>
    <property type="project" value="InterPro"/>
</dbReference>
<feature type="domain" description="Helicase ATP-binding" evidence="15">
    <location>
        <begin position="1137"/>
        <end position="1302"/>
    </location>
</feature>
<dbReference type="Gene3D" id="1.20.920.10">
    <property type="entry name" value="Bromodomain-like"/>
    <property type="match status" value="1"/>
</dbReference>
<dbReference type="SUPFAM" id="SSF52540">
    <property type="entry name" value="P-loop containing nucleoside triphosphate hydrolases"/>
    <property type="match status" value="2"/>
</dbReference>
<name>A0A813S529_9BILA</name>
<feature type="signal peptide" evidence="12">
    <location>
        <begin position="1"/>
        <end position="17"/>
    </location>
</feature>
<gene>
    <name evidence="17" type="ORF">RFH988_LOCUS3380</name>
</gene>
<reference evidence="17" key="1">
    <citation type="submission" date="2021-02" db="EMBL/GenBank/DDBJ databases">
        <authorList>
            <person name="Nowell W R."/>
        </authorList>
    </citation>
    <scope>NUCLEOTIDE SEQUENCE</scope>
</reference>
<dbReference type="Pfam" id="PF00176">
    <property type="entry name" value="SNF2-rel_dom"/>
    <property type="match status" value="1"/>
</dbReference>
<dbReference type="PRINTS" id="PR00503">
    <property type="entry name" value="BROMODOMAIN"/>
</dbReference>
<keyword evidence="12" id="KW-0732">Signal</keyword>
<evidence type="ECO:0000256" key="8">
    <source>
        <dbReference type="PROSITE-ProRule" id="PRU00035"/>
    </source>
</evidence>
<dbReference type="GO" id="GO:0005634">
    <property type="term" value="C:nucleus"/>
    <property type="evidence" value="ECO:0007669"/>
    <property type="project" value="UniProtKB-SubCell"/>
</dbReference>
<dbReference type="PROSITE" id="PS50268">
    <property type="entry name" value="CADHERIN_2"/>
    <property type="match status" value="1"/>
</dbReference>
<dbReference type="InterPro" id="IPR038718">
    <property type="entry name" value="SNF2-like_sf"/>
</dbReference>
<feature type="compositionally biased region" description="Low complexity" evidence="10">
    <location>
        <begin position="1953"/>
        <end position="1962"/>
    </location>
</feature>
<feature type="region of interest" description="Disordered" evidence="10">
    <location>
        <begin position="1917"/>
        <end position="2003"/>
    </location>
</feature>
<organism evidence="17 18">
    <name type="scientific">Rotaria sordida</name>
    <dbReference type="NCBI Taxonomy" id="392033"/>
    <lineage>
        <taxon>Eukaryota</taxon>
        <taxon>Metazoa</taxon>
        <taxon>Spiralia</taxon>
        <taxon>Gnathifera</taxon>
        <taxon>Rotifera</taxon>
        <taxon>Eurotatoria</taxon>
        <taxon>Bdelloidea</taxon>
        <taxon>Philodinida</taxon>
        <taxon>Philodinidae</taxon>
        <taxon>Rotaria</taxon>
    </lineage>
</organism>
<evidence type="ECO:0000259" key="16">
    <source>
        <dbReference type="PROSITE" id="PS51194"/>
    </source>
</evidence>
<dbReference type="SMART" id="SM00487">
    <property type="entry name" value="DEXDc"/>
    <property type="match status" value="1"/>
</dbReference>
<dbReference type="Pfam" id="PF14619">
    <property type="entry name" value="SnAC"/>
    <property type="match status" value="1"/>
</dbReference>
<dbReference type="InterPro" id="IPR001650">
    <property type="entry name" value="Helicase_C-like"/>
</dbReference>
<protein>
    <submittedName>
        <fullName evidence="17">Uncharacterized protein</fullName>
    </submittedName>
</protein>
<dbReference type="InterPro" id="IPR014001">
    <property type="entry name" value="Helicase_ATP-bd"/>
</dbReference>
<dbReference type="InterPro" id="IPR037259">
    <property type="entry name" value="BRK_sf"/>
</dbReference>
<dbReference type="InterPro" id="IPR049730">
    <property type="entry name" value="SNF2/RAD54-like_C"/>
</dbReference>
<sequence length="2003" mass="233924">MFRILCIIFFSVSFNYSQTIKHLNEISIEEELSIGSIVTSLIDKIPNLEQSNEYDLVTPLSIDLDLFSINHSQHCLIIKNRIDYENLCLKKNHCIISVSIAVSNDDTIDVYILPIRILNKNDNLIKFLVNRTIIEIEENDEYWFKKNYTLPHAYDDDEDLITYSIYLQNWNKPYGLFEFDEKNLLLKPLKKFDREEQNIYLLRLIAHNQNDISTDIIILIKDINDNIPKCQQNQTLFLITNQSLISKFLLNVTDYDEGDNGKLEYNIENSLLGFSIDRYNGEIKFDYKKWIRSNESILIINISDHGKPLRLSTKCFIEIKLTFLYDIDFKSNISLINQTNIYINIENIDLSLGYFLIYDKQYNKSCLDCLININSSLNDIFYFNYLTYDLYLNLNSIILMKILTNYIHYKENISLNIEINIINLKYPSIQSTKIYSFIIHLNKLNLLINSNIFFMKIYDNILLNEHISIYNRYHHCLNNQSNQLILIDPTDTFHIDKKFNLILNKYLNVKQQNIYYLTVQQKQTNSTNNMNICSVQLRIYILSPYSIANVFPYFTQSFYILSSKNLSQFSLPLIPSYVKYISSMPDIISIDPYNGSIIIRSSLLYSSHYYDFSIKAIDSHIPSLSSSIPIRIFFGMNKYSPRLLINSTRQSIEILSSKFLYQIKAYDPDILLNDQTNLYPPSIEYEIANKLINIEIERFTGRIFLKNLNKTKINFTLIIKDFGQPNRLITQQTLIFDIKSNENISIKVFLISILLIIIIVILLSILILIINNCWINHKKKFKIQKKPTWQNISPTTPDTCLIDNEYMTTTITPLPRVSSREQRIYPAYSYVNDYQHQRRIFSHSSLDKINFQYSSEKISFKQNYQQRLSMTDINKYLERFEKLYNDSSSQQYLHQPIGSVSEGSISLQNTEREQKKEQEKRERERRRRVMNEDEDGYRKLIDEKKDKRLAYLLSQTDAYIISLVNLVKEHQNDLKKKKMDKKPQSNYFNDDQNYLYIKVKNITTGEIKDGPDAPLESELDNWLEKNPGWQPIPRENSDDEDDDASHGITARLAETAITIPVPTADEQEKGVVEDEKIVKEVLTKAKQATEDDEYHTASLDSYYAVAHRVRERVTKQSLLLVGGTLKPYQIQGLEWLVSLYNNNLNGILADEMGLGKTIQTIALITYLMEVKKVNGPYLIIVPLSTLANWVNEFEKWSPSVSTIIFKGHPQIRKTLGYTLKNGKFNVLLTTYEYIIKDKALLSKIKWRYMIIDEGHRMKNHHCKLTQVLNTYYVAPHRLLLTGTPLQNKLPELWALLNFLLPSIFKSCTTFEQWFNAPFATTCEKVELNPEETLLIIRRLHKVLRPFLLRRLKKEVESQLPDKIEYVIKCDMSALQRVMYNHMQTSGILLTEDKNGKGGNPKALMNTIMQLRKICNHPFMFNELEEKIGEHFNYANGVCNGADLYRASGKFEILDRILPKLKATNHRVLLFCQMTSLMTIMEDYFAYKNFSYLRLDGQTKSEERGDLLARFCEASSDYFIFLLSTRAGGLGLNLQKADTVVIFDSDWNPHQDLQAQDRAHRIGQVNEVRVLRLMTVNSVEEKILAAARYKLNVDEKVIQAGMFNNKSTGNERRQFLQQILLQETEEGDEEEDEVPDDEVINQMIARTEDEYNLFNRMDRERRHAEARMPNRKPRLLEMSELPAWLTKDPKELEKTILDQETLDLFGRGTRQRKEVDYSDSLTDKEWLRAIEDGTLGTPDQEKKRRRKRRVANNVDFDDDDDVGQHDENDSKQGDNDMDIVTSKVGRRVGKRKLKETNKKYSDDPVPAKLFKQMTTLLDFVIKYRDSDDNRILSKPFMRLPTQKELPEYYETIKNPVDFNKIKKKLAEHRYRNVDELEADVMLLCKNAQEFNMENSTIYEDSIILQSVFTNARERIEKGDIPISSNSEEESDDDEPLKKRVKKETNVKKKPQTQSRTSGNGNNNSRRKTRLMSDDEDMIMDETNQSYGGVDDDDEGTGGSSSRQK</sequence>
<dbReference type="GO" id="GO:0005509">
    <property type="term" value="F:calcium ion binding"/>
    <property type="evidence" value="ECO:0007669"/>
    <property type="project" value="UniProtKB-UniRule"/>
</dbReference>
<dbReference type="SUPFAM" id="SSF160481">
    <property type="entry name" value="BRK domain-like"/>
    <property type="match status" value="1"/>
</dbReference>
<feature type="domain" description="Helicase C-terminal" evidence="16">
    <location>
        <begin position="1452"/>
        <end position="1639"/>
    </location>
</feature>
<dbReference type="CDD" id="cd18793">
    <property type="entry name" value="SF2_C_SNF"/>
    <property type="match status" value="1"/>
</dbReference>
<dbReference type="SMART" id="SM01314">
    <property type="entry name" value="SnAC"/>
    <property type="match status" value="1"/>
</dbReference>
<keyword evidence="4 8" id="KW-0103">Bromodomain</keyword>
<dbReference type="Gene3D" id="2.60.40.60">
    <property type="entry name" value="Cadherins"/>
    <property type="match status" value="3"/>
</dbReference>
<dbReference type="PROSITE" id="PS51194">
    <property type="entry name" value="HELICASE_CTER"/>
    <property type="match status" value="1"/>
</dbReference>
<dbReference type="SMART" id="SM00112">
    <property type="entry name" value="CA"/>
    <property type="match status" value="3"/>
</dbReference>
<dbReference type="CDD" id="cd17996">
    <property type="entry name" value="DEXHc_SMARCA2_SMARCA4"/>
    <property type="match status" value="1"/>
</dbReference>
<dbReference type="FunFam" id="3.40.50.10810:FF:000008">
    <property type="entry name" value="Chromatin structure-remodeling complex subunit snf21"/>
    <property type="match status" value="1"/>
</dbReference>
<dbReference type="GO" id="GO:0016020">
    <property type="term" value="C:membrane"/>
    <property type="evidence" value="ECO:0007669"/>
    <property type="project" value="InterPro"/>
</dbReference>
<dbReference type="Pfam" id="PF07533">
    <property type="entry name" value="BRK"/>
    <property type="match status" value="1"/>
</dbReference>
<dbReference type="PROSITE" id="PS51192">
    <property type="entry name" value="HELICASE_ATP_BIND_1"/>
    <property type="match status" value="1"/>
</dbReference>
<dbReference type="PROSITE" id="PS00633">
    <property type="entry name" value="BROMODOMAIN_1"/>
    <property type="match status" value="1"/>
</dbReference>
<dbReference type="OrthoDB" id="5857104at2759"/>
<dbReference type="FunFam" id="3.40.50.300:FF:003020">
    <property type="entry name" value="SNF2-related domain-containing protein"/>
    <property type="match status" value="1"/>
</dbReference>
<dbReference type="Proteomes" id="UP000663882">
    <property type="component" value="Unassembled WGS sequence"/>
</dbReference>
<proteinExistence type="predicted"/>
<keyword evidence="9" id="KW-0106">Calcium</keyword>
<keyword evidence="11" id="KW-0812">Transmembrane</keyword>
<feature type="region of interest" description="Disordered" evidence="10">
    <location>
        <begin position="1025"/>
        <end position="1044"/>
    </location>
</feature>
<feature type="transmembrane region" description="Helical" evidence="11">
    <location>
        <begin position="748"/>
        <end position="775"/>
    </location>
</feature>
<keyword evidence="3" id="KW-0805">Transcription regulation</keyword>
<dbReference type="GO" id="GO:0042393">
    <property type="term" value="F:histone binding"/>
    <property type="evidence" value="ECO:0007669"/>
    <property type="project" value="InterPro"/>
</dbReference>
<feature type="domain" description="Cadherin" evidence="14">
    <location>
        <begin position="153"/>
        <end position="230"/>
    </location>
</feature>
<keyword evidence="11" id="KW-1133">Transmembrane helix</keyword>
<dbReference type="InterPro" id="IPR001487">
    <property type="entry name" value="Bromodomain"/>
</dbReference>
<evidence type="ECO:0000259" key="15">
    <source>
        <dbReference type="PROSITE" id="PS51192"/>
    </source>
</evidence>
<dbReference type="SMART" id="SM00297">
    <property type="entry name" value="BROMO"/>
    <property type="match status" value="1"/>
</dbReference>
<evidence type="ECO:0000256" key="11">
    <source>
        <dbReference type="SAM" id="Phobius"/>
    </source>
</evidence>
<evidence type="ECO:0000256" key="10">
    <source>
        <dbReference type="SAM" id="MobiDB-lite"/>
    </source>
</evidence>
<evidence type="ECO:0000313" key="17">
    <source>
        <dbReference type="EMBL" id="CAF0790088.1"/>
    </source>
</evidence>
<feature type="chain" id="PRO_5032595628" evidence="12">
    <location>
        <begin position="18"/>
        <end position="2003"/>
    </location>
</feature>
<evidence type="ECO:0000313" key="18">
    <source>
        <dbReference type="Proteomes" id="UP000663882"/>
    </source>
</evidence>
<dbReference type="InterPro" id="IPR018359">
    <property type="entry name" value="Bromodomain_CS"/>
</dbReference>
<feature type="region of interest" description="Disordered" evidence="10">
    <location>
        <begin position="900"/>
        <end position="929"/>
    </location>
</feature>
<accession>A0A813S529</accession>
<evidence type="ECO:0000256" key="9">
    <source>
        <dbReference type="PROSITE-ProRule" id="PRU00043"/>
    </source>
</evidence>
<evidence type="ECO:0000256" key="1">
    <source>
        <dbReference type="ARBA" id="ARBA00004123"/>
    </source>
</evidence>
<dbReference type="Gene3D" id="3.40.50.300">
    <property type="entry name" value="P-loop containing nucleotide triphosphate hydrolases"/>
    <property type="match status" value="1"/>
</dbReference>
<dbReference type="GO" id="GO:0005524">
    <property type="term" value="F:ATP binding"/>
    <property type="evidence" value="ECO:0007669"/>
    <property type="project" value="InterPro"/>
</dbReference>
<feature type="domain" description="Bromo" evidence="13">
    <location>
        <begin position="1827"/>
        <end position="1897"/>
    </location>
</feature>
<dbReference type="Pfam" id="PF00439">
    <property type="entry name" value="Bromodomain"/>
    <property type="match status" value="1"/>
</dbReference>
<dbReference type="SUPFAM" id="SSF49313">
    <property type="entry name" value="Cadherin-like"/>
    <property type="match status" value="3"/>
</dbReference>
<dbReference type="InterPro" id="IPR029295">
    <property type="entry name" value="SnAC"/>
</dbReference>
<feature type="region of interest" description="Disordered" evidence="10">
    <location>
        <begin position="1734"/>
        <end position="1781"/>
    </location>
</feature>
<evidence type="ECO:0000256" key="5">
    <source>
        <dbReference type="ARBA" id="ARBA00023159"/>
    </source>
</evidence>
<dbReference type="InterPro" id="IPR015919">
    <property type="entry name" value="Cadherin-like_sf"/>
</dbReference>
<evidence type="ECO:0000256" key="4">
    <source>
        <dbReference type="ARBA" id="ARBA00023117"/>
    </source>
</evidence>
<dbReference type="Gene3D" id="3.40.5.120">
    <property type="match status" value="1"/>
</dbReference>
<comment type="subcellular location">
    <subcellularLocation>
        <location evidence="1">Nucleus</location>
    </subcellularLocation>
</comment>
<dbReference type="InterPro" id="IPR000330">
    <property type="entry name" value="SNF2_N"/>
</dbReference>
<feature type="compositionally biased region" description="Basic and acidic residues" evidence="10">
    <location>
        <begin position="1761"/>
        <end position="1773"/>
    </location>
</feature>
<keyword evidence="11" id="KW-0472">Membrane</keyword>
<dbReference type="CDD" id="cd11304">
    <property type="entry name" value="Cadherin_repeat"/>
    <property type="match status" value="2"/>
</dbReference>
<dbReference type="EMBL" id="CAJNOO010000080">
    <property type="protein sequence ID" value="CAF0790088.1"/>
    <property type="molecule type" value="Genomic_DNA"/>
</dbReference>
<evidence type="ECO:0000256" key="6">
    <source>
        <dbReference type="ARBA" id="ARBA00023163"/>
    </source>
</evidence>
<dbReference type="Pfam" id="PF00271">
    <property type="entry name" value="Helicase_C"/>
    <property type="match status" value="1"/>
</dbReference>
<keyword evidence="5" id="KW-0010">Activator</keyword>
<dbReference type="InterPro" id="IPR036427">
    <property type="entry name" value="Bromodomain-like_sf"/>
</dbReference>
<keyword evidence="2" id="KW-0378">Hydrolase</keyword>
<dbReference type="GO" id="GO:0016787">
    <property type="term" value="F:hydrolase activity"/>
    <property type="evidence" value="ECO:0007669"/>
    <property type="project" value="UniProtKB-KW"/>
</dbReference>
<evidence type="ECO:0000256" key="3">
    <source>
        <dbReference type="ARBA" id="ARBA00023015"/>
    </source>
</evidence>
<dbReference type="SUPFAM" id="SSF47370">
    <property type="entry name" value="Bromodomain"/>
    <property type="match status" value="1"/>
</dbReference>
<dbReference type="PANTHER" id="PTHR10799">
    <property type="entry name" value="SNF2/RAD54 HELICASE FAMILY"/>
    <property type="match status" value="1"/>
</dbReference>
<keyword evidence="6" id="KW-0804">Transcription</keyword>
<evidence type="ECO:0000259" key="14">
    <source>
        <dbReference type="PROSITE" id="PS50268"/>
    </source>
</evidence>
<dbReference type="Gene3D" id="3.40.50.10810">
    <property type="entry name" value="Tandem AAA-ATPase domain"/>
    <property type="match status" value="1"/>
</dbReference>
<dbReference type="InterPro" id="IPR002126">
    <property type="entry name" value="Cadherin-like_dom"/>
</dbReference>
<dbReference type="SMART" id="SM00490">
    <property type="entry name" value="HELICc"/>
    <property type="match status" value="1"/>
</dbReference>
<evidence type="ECO:0000256" key="2">
    <source>
        <dbReference type="ARBA" id="ARBA00022801"/>
    </source>
</evidence>
<comment type="caution">
    <text evidence="17">The sequence shown here is derived from an EMBL/GenBank/DDBJ whole genome shotgun (WGS) entry which is preliminary data.</text>
</comment>
<keyword evidence="7" id="KW-0539">Nucleus</keyword>